<dbReference type="Pfam" id="PF10551">
    <property type="entry name" value="MULE"/>
    <property type="match status" value="1"/>
</dbReference>
<dbReference type="OrthoDB" id="5866964at2759"/>
<dbReference type="InterPro" id="IPR018289">
    <property type="entry name" value="MULE_transposase_dom"/>
</dbReference>
<gene>
    <name evidence="2" type="ORF">OESDEN_04875</name>
</gene>
<keyword evidence="3" id="KW-1185">Reference proteome</keyword>
<evidence type="ECO:0000313" key="2">
    <source>
        <dbReference type="EMBL" id="KHJ95183.1"/>
    </source>
</evidence>
<dbReference type="Proteomes" id="UP000053660">
    <property type="component" value="Unassembled WGS sequence"/>
</dbReference>
<proteinExistence type="predicted"/>
<evidence type="ECO:0000259" key="1">
    <source>
        <dbReference type="PROSITE" id="PS00028"/>
    </source>
</evidence>
<dbReference type="AlphaFoldDB" id="A0A0B1TCD1"/>
<dbReference type="PANTHER" id="PTHR33936">
    <property type="entry name" value="PROTEIN CBG17840"/>
    <property type="match status" value="1"/>
</dbReference>
<dbReference type="InterPro" id="IPR052797">
    <property type="entry name" value="RegFact_GeneExpr_CellDeath"/>
</dbReference>
<organism evidence="2 3">
    <name type="scientific">Oesophagostomum dentatum</name>
    <name type="common">Nodular worm</name>
    <dbReference type="NCBI Taxonomy" id="61180"/>
    <lineage>
        <taxon>Eukaryota</taxon>
        <taxon>Metazoa</taxon>
        <taxon>Ecdysozoa</taxon>
        <taxon>Nematoda</taxon>
        <taxon>Chromadorea</taxon>
        <taxon>Rhabditida</taxon>
        <taxon>Rhabditina</taxon>
        <taxon>Rhabditomorpha</taxon>
        <taxon>Strongyloidea</taxon>
        <taxon>Strongylidae</taxon>
        <taxon>Oesophagostomum</taxon>
    </lineage>
</organism>
<feature type="domain" description="C2H2-type" evidence="1">
    <location>
        <begin position="59"/>
        <end position="80"/>
    </location>
</feature>
<dbReference type="PROSITE" id="PS00028">
    <property type="entry name" value="ZINC_FINGER_C2H2_1"/>
    <property type="match status" value="1"/>
</dbReference>
<protein>
    <recommendedName>
        <fullName evidence="1">C2H2-type domain-containing protein</fullName>
    </recommendedName>
</protein>
<name>A0A0B1TCD1_OESDE</name>
<sequence>MAKRAERGDIDNRRLSIALLRYAFNKSTLHFRVLSLRNNRKIIEGFYHRNACISNGVKCPDCSHSVRDIAALVSHCAEEHSDVSDDFKIEELSFQDMNDFQLWKKAAEESSGTSFVTKSKKPYGNGYNIYYRCHRSGSPPVNPPISTTSKRVVKYCTAFISAHFDPSAAHQTTIKFCVGHIGHKIEYALLRLENEMEKEVVHYVKEGLTPTQVKKKIREKFRNPGALQVISFRAIISRNKLIPGRYDNNDILSLEMRIASKNEGDGFLHYSPASNATGDGFCLVIMNSLQEQWMRDFAWRGIGIDDTFNITLYHLRLATIIVANNCDKSLPAAFLLSFRMSQAELELLFLEIKKKIPTFAPRYFMSDDASAFFNAYTKIFPGSATRKLLCSWHVQRAIRKNAAKKLIKVCTNLKDELMRRISATCNSPSLEEFSKRYGDTLTFLMSHGENEMVDYTHAYWTPRIEEWSCHCRKGAVMHTSMLCERWHRRLKREIFCSKTKIRVDELVDSLISAVKESEEESYVSEARNLVGGRYRLQRQHTNHAKALSYYCGFENAVTTIGPGRWTVACKQSGKKYSVQQDLCPCTSMNNHCRKIGCGACPYAFWCECNADRKAGINCLHVHAVMLFAAPEPPEPLAFESVETTDKPPPEPVSRIGSPAIVDESCTENLESLPSGSTILDKNREAFQMIEMKYSYIKSMLLQIMEDATTEASKQLCTIVADFESIEKKCEAAKDHLGLRSTKGPRIALRGSVKAKGPAPCDAKPIRLATRFSTNRMKRDLKERNGQCNEPKRYASSDVLVCGICFRADPEDAVGETIAWIKCTKCNAWVHENYCAVVESKCRICGKGRLEYCEN</sequence>
<dbReference type="EMBL" id="KN550047">
    <property type="protein sequence ID" value="KHJ95183.1"/>
    <property type="molecule type" value="Genomic_DNA"/>
</dbReference>
<dbReference type="PANTHER" id="PTHR33936:SF24">
    <property type="entry name" value="C2H2-TYPE DOMAIN-CONTAINING PROTEIN"/>
    <property type="match status" value="1"/>
</dbReference>
<accession>A0A0B1TCD1</accession>
<dbReference type="InterPro" id="IPR013087">
    <property type="entry name" value="Znf_C2H2_type"/>
</dbReference>
<evidence type="ECO:0000313" key="3">
    <source>
        <dbReference type="Proteomes" id="UP000053660"/>
    </source>
</evidence>
<reference evidence="2 3" key="1">
    <citation type="submission" date="2014-03" db="EMBL/GenBank/DDBJ databases">
        <title>Draft genome of the hookworm Oesophagostomum dentatum.</title>
        <authorList>
            <person name="Mitreva M."/>
        </authorList>
    </citation>
    <scope>NUCLEOTIDE SEQUENCE [LARGE SCALE GENOMIC DNA]</scope>
    <source>
        <strain evidence="2 3">OD-Hann</strain>
    </source>
</reference>